<dbReference type="GO" id="GO:0003677">
    <property type="term" value="F:DNA binding"/>
    <property type="evidence" value="ECO:0007669"/>
    <property type="project" value="UniProtKB-UniRule"/>
</dbReference>
<evidence type="ECO:0000256" key="3">
    <source>
        <dbReference type="ARBA" id="ARBA00022833"/>
    </source>
</evidence>
<keyword evidence="1" id="KW-0479">Metal-binding</keyword>
<dbReference type="PANTHER" id="PTHR46927">
    <property type="entry name" value="AGAP005574-PA"/>
    <property type="match status" value="1"/>
</dbReference>
<dbReference type="PROSITE" id="PS50950">
    <property type="entry name" value="ZF_THAP"/>
    <property type="match status" value="1"/>
</dbReference>
<evidence type="ECO:0000256" key="2">
    <source>
        <dbReference type="ARBA" id="ARBA00022771"/>
    </source>
</evidence>
<dbReference type="PANTHER" id="PTHR46927:SF2">
    <property type="entry name" value="THAP DOMAIN-CONTAINING PROTEIN 8"/>
    <property type="match status" value="1"/>
</dbReference>
<reference evidence="7" key="2">
    <citation type="submission" date="2025-09" db="UniProtKB">
        <authorList>
            <consortium name="Ensembl"/>
        </authorList>
    </citation>
    <scope>IDENTIFICATION</scope>
</reference>
<name>A0A8C8R774_9SAUR</name>
<evidence type="ECO:0000256" key="5">
    <source>
        <dbReference type="PROSITE-ProRule" id="PRU00309"/>
    </source>
</evidence>
<dbReference type="InterPro" id="IPR006612">
    <property type="entry name" value="THAP_Znf"/>
</dbReference>
<evidence type="ECO:0000259" key="6">
    <source>
        <dbReference type="PROSITE" id="PS50950"/>
    </source>
</evidence>
<dbReference type="SUPFAM" id="SSF57716">
    <property type="entry name" value="Glucocorticoid receptor-like (DNA-binding domain)"/>
    <property type="match status" value="1"/>
</dbReference>
<evidence type="ECO:0000313" key="8">
    <source>
        <dbReference type="Proteomes" id="UP000694393"/>
    </source>
</evidence>
<sequence length="141" mass="16376">MPKYCRAPNCSNSAGQRRAAGERLSFYRFPLHNPERLQQWLSQMNQEKWVPTRYQHLCSEHFTPSCFEYRWGVRYLKPDAVPTIFQRSENPLVSCWSSTDVGPFQPTCLLLVELLTGCWDLSSQSKQLESKQLCQVTLTKG</sequence>
<dbReference type="SMART" id="SM00692">
    <property type="entry name" value="DM3"/>
    <property type="match status" value="1"/>
</dbReference>
<dbReference type="Proteomes" id="UP000694393">
    <property type="component" value="Unplaced"/>
</dbReference>
<dbReference type="Pfam" id="PF05485">
    <property type="entry name" value="THAP"/>
    <property type="match status" value="1"/>
</dbReference>
<proteinExistence type="predicted"/>
<evidence type="ECO:0000313" key="7">
    <source>
        <dbReference type="Ensembl" id="ENSPCEP00000001192.1"/>
    </source>
</evidence>
<dbReference type="SMART" id="SM00980">
    <property type="entry name" value="THAP"/>
    <property type="match status" value="1"/>
</dbReference>
<reference evidence="7" key="1">
    <citation type="submission" date="2025-08" db="UniProtKB">
        <authorList>
            <consortium name="Ensembl"/>
        </authorList>
    </citation>
    <scope>IDENTIFICATION</scope>
</reference>
<keyword evidence="8" id="KW-1185">Reference proteome</keyword>
<evidence type="ECO:0000256" key="4">
    <source>
        <dbReference type="ARBA" id="ARBA00023125"/>
    </source>
</evidence>
<keyword evidence="2 5" id="KW-0863">Zinc-finger</keyword>
<evidence type="ECO:0000256" key="1">
    <source>
        <dbReference type="ARBA" id="ARBA00022723"/>
    </source>
</evidence>
<accession>A0A8C8R774</accession>
<dbReference type="Ensembl" id="ENSPCET00000001240.1">
    <property type="protein sequence ID" value="ENSPCEP00000001192.1"/>
    <property type="gene ID" value="ENSPCEG00000001007.1"/>
</dbReference>
<dbReference type="GO" id="GO:0008270">
    <property type="term" value="F:zinc ion binding"/>
    <property type="evidence" value="ECO:0007669"/>
    <property type="project" value="UniProtKB-KW"/>
</dbReference>
<dbReference type="AlphaFoldDB" id="A0A8C8R774"/>
<keyword evidence="3" id="KW-0862">Zinc</keyword>
<feature type="domain" description="THAP-type" evidence="6">
    <location>
        <begin position="1"/>
        <end position="85"/>
    </location>
</feature>
<protein>
    <submittedName>
        <fullName evidence="7">THAP domain containing 8</fullName>
    </submittedName>
</protein>
<organism evidence="7 8">
    <name type="scientific">Pelusios castaneus</name>
    <name type="common">West African mud turtle</name>
    <dbReference type="NCBI Taxonomy" id="367368"/>
    <lineage>
        <taxon>Eukaryota</taxon>
        <taxon>Metazoa</taxon>
        <taxon>Chordata</taxon>
        <taxon>Craniata</taxon>
        <taxon>Vertebrata</taxon>
        <taxon>Euteleostomi</taxon>
        <taxon>Archelosauria</taxon>
        <taxon>Testudinata</taxon>
        <taxon>Testudines</taxon>
        <taxon>Pleurodira</taxon>
        <taxon>Pelomedusidae</taxon>
        <taxon>Pelusios</taxon>
    </lineage>
</organism>
<keyword evidence="4 5" id="KW-0238">DNA-binding</keyword>
<dbReference type="InterPro" id="IPR052224">
    <property type="entry name" value="THAP_domain_protein"/>
</dbReference>